<dbReference type="Proteomes" id="UP000049685">
    <property type="component" value="Unassembled WGS sequence"/>
</dbReference>
<dbReference type="SMART" id="SM00491">
    <property type="entry name" value="HELICc2"/>
    <property type="match status" value="1"/>
</dbReference>
<sequence length="999" mass="117719">MQSILKNVIYLDIITSGTNPRISETIEISAIKITDDKISKFNTLIKPFEEVSANVFGNCKDLNPKDLENAPTIYQIKNKFLEFIEDYPIILYNLKLQKSFLKKFIYSNDEIKNEALDIMELAMILEPHHKDYKFEYLLNTITKYDGKIKNRTLNNCKLNIRIVNALLLRLLKKEELKLDKLYFNLDQYFQTANLSKWDWSKYLKDIDENCIKENYVIYKEDVNIEKNKHKVDFIKYRNSYEELLKIKELWSKSKNFSYTFRPRQYEFTKFIKGVFQSNKETPKIGCIEAPTGIGKSVGYLIPAIMESLYNNKNLIISTDTKNLQMQLINKDIPTILKSMNLHEKVKYGCMKGKNNYLCNKRLYEFRKNTVFKNKKELLQYIYIERLIQSGDYGDIEEISDTVKVVFENIDELIYNLRCEPDICYPEKCIERCFYKKRVNELKKENITVINHSLLAKWPYKDQKQLDYLIIDEAHNLMEKSYDFFTLECDSKILLKLMEDLYPHNEISHKNVSLIDKLYISFSGRLQLDPTIRKRLQEKIVKVKEHVENILKGCNKSLKRDLYNHSWEINRQQAPLNEFAKNNNIDISSFIRNELKSIVISLKEILSILNYIIDQCEKEGEDDSYIFNSISAKTTDIDSLISTIENFKEEILDNYCRVMDIDFEYKYFNIRVIPIDIADMFESMFLSNVNTVVFLSATLNINNTMKNFKNTLGLNKHFTYDSTIDSIYDYEGKTKIIAMDKFPKYNDIKEDFVRETADLIEKICLNSNGHILALFNSKNRLEKVHDILIHNLNKHNIELYKHKSSVNQLRDLSKKCVVLASKSCFEGIDIQGEGLTCVILDKLPNKSLDDPLYSSIRSFKKINYEDINYPQLSIKVKQAYGRLIRSKYDYGYFIILDIGNNNKTFNKLKTDLHNCNIQKMDKSCLVNSVSRDFKNWKIKTFKEILKDINCNIYNEDGILTKNGKQIRKIDFINQEVAKRNISLFIRDIDSKNKKIKISYK</sequence>
<dbReference type="InterPro" id="IPR014013">
    <property type="entry name" value="Helic_SF1/SF2_ATP-bd_DinG/Rad3"/>
</dbReference>
<evidence type="ECO:0000256" key="2">
    <source>
        <dbReference type="ARBA" id="ARBA00022801"/>
    </source>
</evidence>
<dbReference type="SMART" id="SM00487">
    <property type="entry name" value="DEXDc"/>
    <property type="match status" value="1"/>
</dbReference>
<evidence type="ECO:0000256" key="1">
    <source>
        <dbReference type="ARBA" id="ARBA00022741"/>
    </source>
</evidence>
<dbReference type="SUPFAM" id="SSF53098">
    <property type="entry name" value="Ribonuclease H-like"/>
    <property type="match status" value="1"/>
</dbReference>
<dbReference type="SMART" id="SM00479">
    <property type="entry name" value="EXOIII"/>
    <property type="match status" value="1"/>
</dbReference>
<dbReference type="InterPro" id="IPR036397">
    <property type="entry name" value="RNaseH_sf"/>
</dbReference>
<dbReference type="InterPro" id="IPR006555">
    <property type="entry name" value="ATP-dep_Helicase_C"/>
</dbReference>
<evidence type="ECO:0000313" key="6">
    <source>
        <dbReference type="EMBL" id="CEO33020.1"/>
    </source>
</evidence>
<keyword evidence="6" id="KW-0347">Helicase</keyword>
<dbReference type="InterPro" id="IPR013520">
    <property type="entry name" value="Ribonucl_H"/>
</dbReference>
<evidence type="ECO:0000256" key="3">
    <source>
        <dbReference type="ARBA" id="ARBA00022840"/>
    </source>
</evidence>
<keyword evidence="3" id="KW-0067">ATP-binding</keyword>
<keyword evidence="1" id="KW-0547">Nucleotide-binding</keyword>
<dbReference type="InterPro" id="IPR027417">
    <property type="entry name" value="P-loop_NTPase"/>
</dbReference>
<gene>
    <name evidence="6" type="primary">dinG</name>
    <name evidence="6" type="ORF">UMC4404_10001</name>
</gene>
<dbReference type="GO" id="GO:0003678">
    <property type="term" value="F:DNA helicase activity"/>
    <property type="evidence" value="ECO:0007669"/>
    <property type="project" value="UniProtKB-EC"/>
</dbReference>
<dbReference type="InterPro" id="IPR014001">
    <property type="entry name" value="Helicase_ATP-bd"/>
</dbReference>
<dbReference type="GO" id="GO:0016818">
    <property type="term" value="F:hydrolase activity, acting on acid anhydrides, in phosphorus-containing anhydrides"/>
    <property type="evidence" value="ECO:0007669"/>
    <property type="project" value="InterPro"/>
</dbReference>
<dbReference type="InterPro" id="IPR012337">
    <property type="entry name" value="RNaseH-like_sf"/>
</dbReference>
<name>A0A9P1P904_PARSO</name>
<dbReference type="GO" id="GO:0006139">
    <property type="term" value="P:nucleobase-containing compound metabolic process"/>
    <property type="evidence" value="ECO:0007669"/>
    <property type="project" value="InterPro"/>
</dbReference>
<protein>
    <submittedName>
        <fullName evidence="6">Helicase</fullName>
        <ecNumber evidence="6">3.6.4.12</ecNumber>
    </submittedName>
</protein>
<dbReference type="SUPFAM" id="SSF52540">
    <property type="entry name" value="P-loop containing nucleoside triphosphate hydrolases"/>
    <property type="match status" value="2"/>
</dbReference>
<accession>A0A9P1P904</accession>
<dbReference type="InterPro" id="IPR006935">
    <property type="entry name" value="Helicase/UvrB_N"/>
</dbReference>
<dbReference type="PANTHER" id="PTHR11472">
    <property type="entry name" value="DNA REPAIR DEAD HELICASE RAD3/XP-D SUBFAMILY MEMBER"/>
    <property type="match status" value="1"/>
</dbReference>
<dbReference type="PANTHER" id="PTHR11472:SF34">
    <property type="entry name" value="REGULATOR OF TELOMERE ELONGATION HELICASE 1"/>
    <property type="match status" value="1"/>
</dbReference>
<dbReference type="AlphaFoldDB" id="A0A9P1P904"/>
<comment type="caution">
    <text evidence="6">The sequence shown here is derived from an EMBL/GenBank/DDBJ whole genome shotgun (WGS) entry which is preliminary data.</text>
</comment>
<evidence type="ECO:0000256" key="4">
    <source>
        <dbReference type="ARBA" id="ARBA00038058"/>
    </source>
</evidence>
<dbReference type="EC" id="3.6.4.12" evidence="6"/>
<dbReference type="CDD" id="cd06127">
    <property type="entry name" value="DEDDh"/>
    <property type="match status" value="1"/>
</dbReference>
<comment type="similarity">
    <text evidence="4">Belongs to the helicase family. DinG subfamily.</text>
</comment>
<keyword evidence="2 6" id="KW-0378">Hydrolase</keyword>
<dbReference type="Gene3D" id="3.40.50.300">
    <property type="entry name" value="P-loop containing nucleotide triphosphate hydrolases"/>
    <property type="match status" value="2"/>
</dbReference>
<evidence type="ECO:0000313" key="7">
    <source>
        <dbReference type="Proteomes" id="UP000049685"/>
    </source>
</evidence>
<dbReference type="RefSeq" id="WP_057558101.1">
    <property type="nucleotide sequence ID" value="NZ_CDNY01000003.1"/>
</dbReference>
<dbReference type="EMBL" id="CDNY01000003">
    <property type="protein sequence ID" value="CEO33020.1"/>
    <property type="molecule type" value="Genomic_DNA"/>
</dbReference>
<dbReference type="Gene3D" id="3.30.420.10">
    <property type="entry name" value="Ribonuclease H-like superfamily/Ribonuclease H"/>
    <property type="match status" value="1"/>
</dbReference>
<dbReference type="GO" id="GO:0003677">
    <property type="term" value="F:DNA binding"/>
    <property type="evidence" value="ECO:0007669"/>
    <property type="project" value="InterPro"/>
</dbReference>
<dbReference type="PROSITE" id="PS51193">
    <property type="entry name" value="HELICASE_ATP_BIND_2"/>
    <property type="match status" value="1"/>
</dbReference>
<dbReference type="GO" id="GO:0004527">
    <property type="term" value="F:exonuclease activity"/>
    <property type="evidence" value="ECO:0007669"/>
    <property type="project" value="UniProtKB-ARBA"/>
</dbReference>
<reference evidence="7" key="1">
    <citation type="submission" date="2015-01" db="EMBL/GenBank/DDBJ databases">
        <authorList>
            <person name="Aslett A.Martin."/>
            <person name="De Silva Nishadi"/>
        </authorList>
    </citation>
    <scope>NUCLEOTIDE SEQUENCE [LARGE SCALE GENOMIC DNA]</scope>
    <source>
        <strain evidence="7">UMC4404</strain>
    </source>
</reference>
<feature type="domain" description="Helicase ATP-binding" evidence="5">
    <location>
        <begin position="250"/>
        <end position="547"/>
    </location>
</feature>
<dbReference type="Pfam" id="PF13307">
    <property type="entry name" value="Helicase_C_2"/>
    <property type="match status" value="1"/>
</dbReference>
<dbReference type="InterPro" id="IPR045028">
    <property type="entry name" value="DinG/Rad3-like"/>
</dbReference>
<proteinExistence type="inferred from homology"/>
<organism evidence="6 7">
    <name type="scientific">Paraclostridium sordellii</name>
    <name type="common">Clostridium sordellii</name>
    <dbReference type="NCBI Taxonomy" id="1505"/>
    <lineage>
        <taxon>Bacteria</taxon>
        <taxon>Bacillati</taxon>
        <taxon>Bacillota</taxon>
        <taxon>Clostridia</taxon>
        <taxon>Peptostreptococcales</taxon>
        <taxon>Peptostreptococcaceae</taxon>
        <taxon>Paraclostridium</taxon>
    </lineage>
</organism>
<evidence type="ECO:0000259" key="5">
    <source>
        <dbReference type="PROSITE" id="PS51193"/>
    </source>
</evidence>
<dbReference type="GO" id="GO:0005524">
    <property type="term" value="F:ATP binding"/>
    <property type="evidence" value="ECO:0007669"/>
    <property type="project" value="UniProtKB-KW"/>
</dbReference>
<dbReference type="Pfam" id="PF04851">
    <property type="entry name" value="ResIII"/>
    <property type="match status" value="1"/>
</dbReference>